<gene>
    <name evidence="2" type="ORF">CCAM_LOCUS5783</name>
</gene>
<dbReference type="OrthoDB" id="1304206at2759"/>
<evidence type="ECO:0000256" key="1">
    <source>
        <dbReference type="SAM" id="MobiDB-lite"/>
    </source>
</evidence>
<dbReference type="InterPro" id="IPR040256">
    <property type="entry name" value="At4g02000-like"/>
</dbReference>
<dbReference type="AlphaFoldDB" id="A0A484KLI2"/>
<evidence type="ECO:0000313" key="3">
    <source>
        <dbReference type="Proteomes" id="UP000595140"/>
    </source>
</evidence>
<feature type="region of interest" description="Disordered" evidence="1">
    <location>
        <begin position="174"/>
        <end position="213"/>
    </location>
</feature>
<sequence length="309" mass="33943">MTPYSPLLMRMTTSDFSCEDLGSLGATPSIGKPIKMDEHTTSGARMERPRICIEVDVSKPLPPYVHARLGDKDHIFPLSYENLPSFCHSCLKLGHALQSCLSRGFAGRKVHNIGKDKVAGARDEDAGWIVVQGKKNKQQTTKDKVTHFWKRKAGPAPWYSCQALASKPILPHPTPVPPIPHPNALSLPDGPQLTPLFDDSEAGGSKDDSMTDFISQDPTLTILHSLGLHDLYPSDFSQEDLVELHCHSEGEYEPFIKGELLPLHLNIAKHVSKGVGAPRGPRKKRSYPPSNILTRSQKLGIGVPHPVNL</sequence>
<dbReference type="PANTHER" id="PTHR31286:SF180">
    <property type="entry name" value="OS10G0362600 PROTEIN"/>
    <property type="match status" value="1"/>
</dbReference>
<keyword evidence="3" id="KW-1185">Reference proteome</keyword>
<evidence type="ECO:0008006" key="4">
    <source>
        <dbReference type="Google" id="ProtNLM"/>
    </source>
</evidence>
<reference evidence="2 3" key="1">
    <citation type="submission" date="2018-04" db="EMBL/GenBank/DDBJ databases">
        <authorList>
            <person name="Vogel A."/>
        </authorList>
    </citation>
    <scope>NUCLEOTIDE SEQUENCE [LARGE SCALE GENOMIC DNA]</scope>
</reference>
<name>A0A484KLI2_9ASTE</name>
<dbReference type="EMBL" id="OOIL02000368">
    <property type="protein sequence ID" value="VFQ64007.1"/>
    <property type="molecule type" value="Genomic_DNA"/>
</dbReference>
<dbReference type="PANTHER" id="PTHR31286">
    <property type="entry name" value="GLYCINE-RICH CELL WALL STRUCTURAL PROTEIN 1.8-LIKE"/>
    <property type="match status" value="1"/>
</dbReference>
<dbReference type="Proteomes" id="UP000595140">
    <property type="component" value="Unassembled WGS sequence"/>
</dbReference>
<accession>A0A484KLI2</accession>
<protein>
    <recommendedName>
        <fullName evidence="4">Zinc knuckle CX2CX4HX4C domain-containing protein</fullName>
    </recommendedName>
</protein>
<evidence type="ECO:0000313" key="2">
    <source>
        <dbReference type="EMBL" id="VFQ64007.1"/>
    </source>
</evidence>
<organism evidence="2 3">
    <name type="scientific">Cuscuta campestris</name>
    <dbReference type="NCBI Taxonomy" id="132261"/>
    <lineage>
        <taxon>Eukaryota</taxon>
        <taxon>Viridiplantae</taxon>
        <taxon>Streptophyta</taxon>
        <taxon>Embryophyta</taxon>
        <taxon>Tracheophyta</taxon>
        <taxon>Spermatophyta</taxon>
        <taxon>Magnoliopsida</taxon>
        <taxon>eudicotyledons</taxon>
        <taxon>Gunneridae</taxon>
        <taxon>Pentapetalae</taxon>
        <taxon>asterids</taxon>
        <taxon>lamiids</taxon>
        <taxon>Solanales</taxon>
        <taxon>Convolvulaceae</taxon>
        <taxon>Cuscuteae</taxon>
        <taxon>Cuscuta</taxon>
        <taxon>Cuscuta subgen. Grammica</taxon>
        <taxon>Cuscuta sect. Cleistogrammica</taxon>
    </lineage>
</organism>
<proteinExistence type="predicted"/>